<organism evidence="1 2">
    <name type="scientific">Bacteroides cellulosilyticus DSM 14838</name>
    <dbReference type="NCBI Taxonomy" id="537012"/>
    <lineage>
        <taxon>Bacteria</taxon>
        <taxon>Pseudomonadati</taxon>
        <taxon>Bacteroidota</taxon>
        <taxon>Bacteroidia</taxon>
        <taxon>Bacteroidales</taxon>
        <taxon>Bacteroidaceae</taxon>
        <taxon>Bacteroides</taxon>
    </lineage>
</organism>
<name>E2NCP1_9BACE</name>
<dbReference type="HOGENOM" id="CLU_3284583_0_0_10"/>
<dbReference type="Proteomes" id="UP000003711">
    <property type="component" value="Unassembled WGS sequence"/>
</dbReference>
<comment type="caution">
    <text evidence="1">The sequence shown here is derived from an EMBL/GenBank/DDBJ whole genome shotgun (WGS) entry which is preliminary data.</text>
</comment>
<evidence type="ECO:0000313" key="1">
    <source>
        <dbReference type="EMBL" id="EEF90332.1"/>
    </source>
</evidence>
<dbReference type="AlphaFoldDB" id="E2NCP1"/>
<gene>
    <name evidence="1" type="ORF">BACCELL_02049</name>
</gene>
<reference evidence="1 2" key="1">
    <citation type="submission" date="2008-12" db="EMBL/GenBank/DDBJ databases">
        <authorList>
            <person name="Fulton L."/>
            <person name="Clifton S."/>
            <person name="Fulton B."/>
            <person name="Xu J."/>
            <person name="Minx P."/>
            <person name="Pepin K.H."/>
            <person name="Johnson M."/>
            <person name="Bhonagiri V."/>
            <person name="Nash W.E."/>
            <person name="Mardis E.R."/>
            <person name="Wilson R.K."/>
        </authorList>
    </citation>
    <scope>NUCLEOTIDE SEQUENCE [LARGE SCALE GENOMIC DNA]</scope>
    <source>
        <strain evidence="1 2">DSM 14838</strain>
    </source>
</reference>
<protein>
    <submittedName>
        <fullName evidence="1">Uncharacterized protein</fullName>
    </submittedName>
</protein>
<proteinExistence type="predicted"/>
<evidence type="ECO:0000313" key="2">
    <source>
        <dbReference type="Proteomes" id="UP000003711"/>
    </source>
</evidence>
<dbReference type="EMBL" id="ACCH01000157">
    <property type="protein sequence ID" value="EEF90332.1"/>
    <property type="molecule type" value="Genomic_DNA"/>
</dbReference>
<sequence length="40" mass="4696">MSGWLHPFTLMATPFHIKGVVIPKGYFTLKYKLLKNIYLK</sequence>
<accession>E2NCP1</accession>
<reference evidence="1 2" key="2">
    <citation type="submission" date="2009-01" db="EMBL/GenBank/DDBJ databases">
        <title>Draft genome sequence of Bacteroides cellulosilyticus (DSM 14838).</title>
        <authorList>
            <person name="Sudarsanam P."/>
            <person name="Ley R."/>
            <person name="Guruge J."/>
            <person name="Turnbaugh P.J."/>
            <person name="Mahowald M."/>
            <person name="Liep D."/>
            <person name="Gordon J."/>
        </authorList>
    </citation>
    <scope>NUCLEOTIDE SEQUENCE [LARGE SCALE GENOMIC DNA]</scope>
    <source>
        <strain evidence="1 2">DSM 14838</strain>
    </source>
</reference>